<dbReference type="HOGENOM" id="CLU_1351793_0_0_1"/>
<dbReference type="InParanoid" id="A0A0D0D7D6"/>
<dbReference type="OrthoDB" id="10571107at2759"/>
<reference evidence="3" key="2">
    <citation type="submission" date="2015-01" db="EMBL/GenBank/DDBJ databases">
        <title>Evolutionary Origins and Diversification of the Mycorrhizal Mutualists.</title>
        <authorList>
            <consortium name="DOE Joint Genome Institute"/>
            <consortium name="Mycorrhizal Genomics Consortium"/>
            <person name="Kohler A."/>
            <person name="Kuo A."/>
            <person name="Nagy L.G."/>
            <person name="Floudas D."/>
            <person name="Copeland A."/>
            <person name="Barry K.W."/>
            <person name="Cichocki N."/>
            <person name="Veneault-Fourrey C."/>
            <person name="LaButti K."/>
            <person name="Lindquist E.A."/>
            <person name="Lipzen A."/>
            <person name="Lundell T."/>
            <person name="Morin E."/>
            <person name="Murat C."/>
            <person name="Riley R."/>
            <person name="Ohm R."/>
            <person name="Sun H."/>
            <person name="Tunlid A."/>
            <person name="Henrissat B."/>
            <person name="Grigoriev I.V."/>
            <person name="Hibbett D.S."/>
            <person name="Martin F."/>
        </authorList>
    </citation>
    <scope>NUCLEOTIDE SEQUENCE [LARGE SCALE GENOMIC DNA]</scope>
    <source>
        <strain evidence="3">Ve08.2h10</strain>
    </source>
</reference>
<protein>
    <submittedName>
        <fullName evidence="2">Uncharacterized protein</fullName>
    </submittedName>
</protein>
<evidence type="ECO:0000256" key="1">
    <source>
        <dbReference type="SAM" id="Phobius"/>
    </source>
</evidence>
<evidence type="ECO:0000313" key="2">
    <source>
        <dbReference type="EMBL" id="KIK79601.1"/>
    </source>
</evidence>
<proteinExistence type="predicted"/>
<keyword evidence="1" id="KW-0472">Membrane</keyword>
<reference evidence="2 3" key="1">
    <citation type="submission" date="2014-04" db="EMBL/GenBank/DDBJ databases">
        <authorList>
            <consortium name="DOE Joint Genome Institute"/>
            <person name="Kuo A."/>
            <person name="Kohler A."/>
            <person name="Jargeat P."/>
            <person name="Nagy L.G."/>
            <person name="Floudas D."/>
            <person name="Copeland A."/>
            <person name="Barry K.W."/>
            <person name="Cichocki N."/>
            <person name="Veneault-Fourrey C."/>
            <person name="LaButti K."/>
            <person name="Lindquist E.A."/>
            <person name="Lipzen A."/>
            <person name="Lundell T."/>
            <person name="Morin E."/>
            <person name="Murat C."/>
            <person name="Sun H."/>
            <person name="Tunlid A."/>
            <person name="Henrissat B."/>
            <person name="Grigoriev I.V."/>
            <person name="Hibbett D.S."/>
            <person name="Martin F."/>
            <person name="Nordberg H.P."/>
            <person name="Cantor M.N."/>
            <person name="Hua S.X."/>
        </authorList>
    </citation>
    <scope>NUCLEOTIDE SEQUENCE [LARGE SCALE GENOMIC DNA]</scope>
    <source>
        <strain evidence="2 3">Ve08.2h10</strain>
    </source>
</reference>
<sequence>PITWLELLYLWKQAKDNLPSPVILAVRVRLPASHTTPSASASLAKLYEVASGVLPSTIAEIARSTSSSLALNTITPALVINLLYIAPPTDMGSSVSSSSANNDYPYSSPLSFNKRMATLVGIGSVLGAIVFVLILALIFLSYHRGRSIRSHCHVNLDLKRRHLSISPVPPIGSGEQGKVMITQFPQWFGHHYWARWSGGCGDM</sequence>
<feature type="non-terminal residue" evidence="2">
    <location>
        <position position="203"/>
    </location>
</feature>
<name>A0A0D0D7D6_9AGAM</name>
<dbReference type="EMBL" id="KN826235">
    <property type="protein sequence ID" value="KIK79601.1"/>
    <property type="molecule type" value="Genomic_DNA"/>
</dbReference>
<evidence type="ECO:0000313" key="3">
    <source>
        <dbReference type="Proteomes" id="UP000054538"/>
    </source>
</evidence>
<feature type="transmembrane region" description="Helical" evidence="1">
    <location>
        <begin position="116"/>
        <end position="140"/>
    </location>
</feature>
<organism evidence="2 3">
    <name type="scientific">Paxillus rubicundulus Ve08.2h10</name>
    <dbReference type="NCBI Taxonomy" id="930991"/>
    <lineage>
        <taxon>Eukaryota</taxon>
        <taxon>Fungi</taxon>
        <taxon>Dikarya</taxon>
        <taxon>Basidiomycota</taxon>
        <taxon>Agaricomycotina</taxon>
        <taxon>Agaricomycetes</taxon>
        <taxon>Agaricomycetidae</taxon>
        <taxon>Boletales</taxon>
        <taxon>Paxilineae</taxon>
        <taxon>Paxillaceae</taxon>
        <taxon>Paxillus</taxon>
    </lineage>
</organism>
<keyword evidence="3" id="KW-1185">Reference proteome</keyword>
<keyword evidence="1" id="KW-0812">Transmembrane</keyword>
<gene>
    <name evidence="2" type="ORF">PAXRUDRAFT_769033</name>
</gene>
<dbReference type="AlphaFoldDB" id="A0A0D0D7D6"/>
<dbReference type="Proteomes" id="UP000054538">
    <property type="component" value="Unassembled WGS sequence"/>
</dbReference>
<keyword evidence="1" id="KW-1133">Transmembrane helix</keyword>
<accession>A0A0D0D7D6</accession>